<dbReference type="OrthoDB" id="9801163at2"/>
<proteinExistence type="predicted"/>
<organism evidence="3 4">
    <name type="scientific">Alloiococcus otitis ATCC 51267</name>
    <dbReference type="NCBI Taxonomy" id="883081"/>
    <lineage>
        <taxon>Bacteria</taxon>
        <taxon>Bacillati</taxon>
        <taxon>Bacillota</taxon>
        <taxon>Bacilli</taxon>
        <taxon>Lactobacillales</taxon>
        <taxon>Carnobacteriaceae</taxon>
        <taxon>Alloiococcus</taxon>
    </lineage>
</organism>
<dbReference type="PROSITE" id="PS51257">
    <property type="entry name" value="PROKAR_LIPOPROTEIN"/>
    <property type="match status" value="1"/>
</dbReference>
<dbReference type="GO" id="GO:0043190">
    <property type="term" value="C:ATP-binding cassette (ABC) transporter complex"/>
    <property type="evidence" value="ECO:0007669"/>
    <property type="project" value="InterPro"/>
</dbReference>
<feature type="chain" id="PRO_5038813421" description="ABC-type glycine betaine transport system substrate-binding domain-containing protein" evidence="1">
    <location>
        <begin position="21"/>
        <end position="319"/>
    </location>
</feature>
<dbReference type="Proteomes" id="UP000009875">
    <property type="component" value="Unassembled WGS sequence"/>
</dbReference>
<dbReference type="STRING" id="883081.HMPREF9698_00220"/>
<gene>
    <name evidence="3" type="ORF">HMPREF9698_00220</name>
</gene>
<dbReference type="PATRIC" id="fig|883081.3.peg.221"/>
<dbReference type="Pfam" id="PF04069">
    <property type="entry name" value="OpuAC"/>
    <property type="match status" value="1"/>
</dbReference>
<reference evidence="3 4" key="1">
    <citation type="submission" date="2012-09" db="EMBL/GenBank/DDBJ databases">
        <title>The Genome Sequence of Alloiococcus otitis ATCC 51267.</title>
        <authorList>
            <consortium name="The Broad Institute Genome Sequencing Platform"/>
            <person name="Earl A."/>
            <person name="Ward D."/>
            <person name="Feldgarden M."/>
            <person name="Gevers D."/>
            <person name="Huys G."/>
            <person name="Walker B."/>
            <person name="Young S.K."/>
            <person name="Zeng Q."/>
            <person name="Gargeya S."/>
            <person name="Fitzgerald M."/>
            <person name="Haas B."/>
            <person name="Abouelleil A."/>
            <person name="Alvarado L."/>
            <person name="Arachchi H.M."/>
            <person name="Berlin A.M."/>
            <person name="Chapman S.B."/>
            <person name="Goldberg J."/>
            <person name="Griggs A."/>
            <person name="Gujja S."/>
            <person name="Hansen M."/>
            <person name="Howarth C."/>
            <person name="Imamovic A."/>
            <person name="Larimer J."/>
            <person name="McCowen C."/>
            <person name="Montmayeur A."/>
            <person name="Murphy C."/>
            <person name="Neiman D."/>
            <person name="Pearson M."/>
            <person name="Priest M."/>
            <person name="Roberts A."/>
            <person name="Saif S."/>
            <person name="Shea T."/>
            <person name="Sisk P."/>
            <person name="Sykes S."/>
            <person name="Wortman J."/>
            <person name="Nusbaum C."/>
            <person name="Birren B."/>
        </authorList>
    </citation>
    <scope>NUCLEOTIDE SEQUENCE [LARGE SCALE GENOMIC DNA]</scope>
    <source>
        <strain evidence="3 4">ATCC 51267</strain>
    </source>
</reference>
<name>K9EBW6_9LACT</name>
<dbReference type="Gene3D" id="3.40.190.10">
    <property type="entry name" value="Periplasmic binding protein-like II"/>
    <property type="match status" value="1"/>
</dbReference>
<dbReference type="SUPFAM" id="SSF53850">
    <property type="entry name" value="Periplasmic binding protein-like II"/>
    <property type="match status" value="1"/>
</dbReference>
<feature type="signal peptide" evidence="1">
    <location>
        <begin position="1"/>
        <end position="20"/>
    </location>
</feature>
<dbReference type="HOGENOM" id="CLU_038355_1_0_9"/>
<evidence type="ECO:0000313" key="4">
    <source>
        <dbReference type="Proteomes" id="UP000009875"/>
    </source>
</evidence>
<dbReference type="InterPro" id="IPR007210">
    <property type="entry name" value="ABC_Gly_betaine_transp_sub-bd"/>
</dbReference>
<feature type="domain" description="ABC-type glycine betaine transport system substrate-binding" evidence="2">
    <location>
        <begin position="37"/>
        <end position="302"/>
    </location>
</feature>
<keyword evidence="1" id="KW-0732">Signal</keyword>
<accession>K9EBW6</accession>
<evidence type="ECO:0000259" key="2">
    <source>
        <dbReference type="Pfam" id="PF04069"/>
    </source>
</evidence>
<evidence type="ECO:0000256" key="1">
    <source>
        <dbReference type="SAM" id="SignalP"/>
    </source>
</evidence>
<dbReference type="RefSeq" id="WP_003776475.1">
    <property type="nucleotide sequence ID" value="NZ_JH992957.1"/>
</dbReference>
<dbReference type="eggNOG" id="COG1732">
    <property type="taxonomic scope" value="Bacteria"/>
</dbReference>
<dbReference type="CDD" id="cd13608">
    <property type="entry name" value="PBP2_OpuCC_like"/>
    <property type="match status" value="1"/>
</dbReference>
<dbReference type="EMBL" id="AGXA01000004">
    <property type="protein sequence ID" value="EKU94188.1"/>
    <property type="molecule type" value="Genomic_DNA"/>
</dbReference>
<sequence>MNFKKMIKTASLGLSALVLSACTFPGLGNVEAEDENTIRVAGQASTEATILTYLLEDMIEHYIDTDVETIINLGSSTMVHQAMLLGDANVGAAKYTGTSLTGEMNQDPITEPDKALEVVVEGFDQEFDMEWYPTYGFANTYAFMVTQDVADEYGFEKISDVGPYADELTAGVDSSWLAREGDGYDDFVEEYGFDFGTVYLMQIGLVYDAVETGEMDIVLGYSTDGRIASYDLVVLEDDLNFFPPYDASPAVNQDLLEDYPELNEIMLKLEEKISPEQMQEMNYIADDMLIEPAIVAQTFLQEHNYFEDAEPYLEPQGGE</sequence>
<keyword evidence="4" id="KW-1185">Reference proteome</keyword>
<comment type="caution">
    <text evidence="3">The sequence shown here is derived from an EMBL/GenBank/DDBJ whole genome shotgun (WGS) entry which is preliminary data.</text>
</comment>
<dbReference type="AlphaFoldDB" id="K9EBW6"/>
<protein>
    <recommendedName>
        <fullName evidence="2">ABC-type glycine betaine transport system substrate-binding domain-containing protein</fullName>
    </recommendedName>
</protein>
<evidence type="ECO:0000313" key="3">
    <source>
        <dbReference type="EMBL" id="EKU94188.1"/>
    </source>
</evidence>
<dbReference type="GO" id="GO:0022857">
    <property type="term" value="F:transmembrane transporter activity"/>
    <property type="evidence" value="ECO:0007669"/>
    <property type="project" value="InterPro"/>
</dbReference>
<dbReference type="Gene3D" id="3.40.190.120">
    <property type="entry name" value="Osmoprotection protein (prox), domain 2"/>
    <property type="match status" value="1"/>
</dbReference>